<evidence type="ECO:0000313" key="7">
    <source>
        <dbReference type="Proteomes" id="UP000002484"/>
    </source>
</evidence>
<dbReference type="PROSITE" id="PS00600">
    <property type="entry name" value="AA_TRANSFER_CLASS_3"/>
    <property type="match status" value="1"/>
</dbReference>
<dbReference type="FunFam" id="3.40.640.10:FF:000004">
    <property type="entry name" value="Acetylornithine aminotransferase"/>
    <property type="match status" value="1"/>
</dbReference>
<feature type="binding site" evidence="5">
    <location>
        <position position="147"/>
    </location>
    <ligand>
        <name>pyridoxal 5'-phosphate</name>
        <dbReference type="ChEBI" id="CHEBI:597326"/>
    </ligand>
</feature>
<feature type="modified residue" description="N6-(pyridoxal phosphate)lysine" evidence="5">
    <location>
        <position position="261"/>
    </location>
</feature>
<dbReference type="GO" id="GO:0005737">
    <property type="term" value="C:cytoplasm"/>
    <property type="evidence" value="ECO:0007669"/>
    <property type="project" value="UniProtKB-SubCell"/>
</dbReference>
<feature type="binding site" evidence="5">
    <location>
        <begin position="121"/>
        <end position="122"/>
    </location>
    <ligand>
        <name>pyridoxal 5'-phosphate</name>
        <dbReference type="ChEBI" id="CHEBI:597326"/>
    </ligand>
</feature>
<keyword evidence="5" id="KW-0963">Cytoplasm</keyword>
<keyword evidence="4 5" id="KW-0663">Pyridoxal phosphate</keyword>
<organism evidence="6 7">
    <name type="scientific">Pseudofrankia inefficax (strain DSM 45817 / CECT 9037 / DDB 130130 / EuI1c)</name>
    <name type="common">Frankia inefficax</name>
    <dbReference type="NCBI Taxonomy" id="298654"/>
    <lineage>
        <taxon>Bacteria</taxon>
        <taxon>Bacillati</taxon>
        <taxon>Actinomycetota</taxon>
        <taxon>Actinomycetes</taxon>
        <taxon>Frankiales</taxon>
        <taxon>Frankiaceae</taxon>
        <taxon>Pseudofrankia</taxon>
    </lineage>
</organism>
<dbReference type="CDD" id="cd00610">
    <property type="entry name" value="OAT_like"/>
    <property type="match status" value="1"/>
</dbReference>
<dbReference type="RefSeq" id="WP_013422891.1">
    <property type="nucleotide sequence ID" value="NC_014666.1"/>
</dbReference>
<dbReference type="EC" id="2.6.1.11" evidence="5"/>
<comment type="miscellaneous">
    <text evidence="5">May also have succinyldiaminopimelate aminotransferase activity, thus carrying out the corresponding step in lysine biosynthesis.</text>
</comment>
<keyword evidence="2 5" id="KW-0028">Amino-acid biosynthesis</keyword>
<dbReference type="GO" id="GO:0003992">
    <property type="term" value="F:N2-acetyl-L-ornithine:2-oxoglutarate 5-aminotransferase activity"/>
    <property type="evidence" value="ECO:0007669"/>
    <property type="project" value="UniProtKB-UniRule"/>
</dbReference>
<dbReference type="Pfam" id="PF00202">
    <property type="entry name" value="Aminotran_3"/>
    <property type="match status" value="1"/>
</dbReference>
<comment type="similarity">
    <text evidence="5">Belongs to the class-III pyridoxal-phosphate-dependent aminotransferase family. ArgD subfamily.</text>
</comment>
<dbReference type="InterPro" id="IPR015424">
    <property type="entry name" value="PyrdxlP-dep_Trfase"/>
</dbReference>
<dbReference type="KEGG" id="fri:FraEuI1c_1715"/>
<keyword evidence="5" id="KW-0055">Arginine biosynthesis</keyword>
<dbReference type="Gene3D" id="3.40.640.10">
    <property type="entry name" value="Type I PLP-dependent aspartate aminotransferase-like (Major domain)"/>
    <property type="match status" value="1"/>
</dbReference>
<dbReference type="GO" id="GO:0030170">
    <property type="term" value="F:pyridoxal phosphate binding"/>
    <property type="evidence" value="ECO:0007669"/>
    <property type="project" value="InterPro"/>
</dbReference>
<comment type="subcellular location">
    <subcellularLocation>
        <location evidence="5">Cytoplasm</location>
    </subcellularLocation>
</comment>
<dbReference type="NCBIfam" id="TIGR00707">
    <property type="entry name" value="argD"/>
    <property type="match status" value="1"/>
</dbReference>
<evidence type="ECO:0000313" key="6">
    <source>
        <dbReference type="EMBL" id="ADP79772.1"/>
    </source>
</evidence>
<evidence type="ECO:0000256" key="4">
    <source>
        <dbReference type="ARBA" id="ARBA00022898"/>
    </source>
</evidence>
<dbReference type="UniPathway" id="UPA00068">
    <property type="reaction ID" value="UER00109"/>
</dbReference>
<evidence type="ECO:0000256" key="3">
    <source>
        <dbReference type="ARBA" id="ARBA00022679"/>
    </source>
</evidence>
<dbReference type="SUPFAM" id="SSF53383">
    <property type="entry name" value="PLP-dependent transferases"/>
    <property type="match status" value="1"/>
</dbReference>
<name>E3JA70_PSEI1</name>
<protein>
    <recommendedName>
        <fullName evidence="5">Acetylornithine aminotransferase</fullName>
        <shortName evidence="5">ACOAT</shortName>
        <ecNumber evidence="5">2.6.1.11</ecNumber>
    </recommendedName>
</protein>
<dbReference type="NCBIfam" id="NF002874">
    <property type="entry name" value="PRK03244.1"/>
    <property type="match status" value="1"/>
</dbReference>
<keyword evidence="1 5" id="KW-0032">Aminotransferase</keyword>
<dbReference type="STRING" id="298654.FraEuI1c_1715"/>
<dbReference type="InterPro" id="IPR049704">
    <property type="entry name" value="Aminotrans_3_PPA_site"/>
</dbReference>
<feature type="binding site" evidence="5">
    <location>
        <position position="290"/>
    </location>
    <ligand>
        <name>pyridoxal 5'-phosphate</name>
        <dbReference type="ChEBI" id="CHEBI:597326"/>
    </ligand>
</feature>
<dbReference type="EMBL" id="CP002299">
    <property type="protein sequence ID" value="ADP79772.1"/>
    <property type="molecule type" value="Genomic_DNA"/>
</dbReference>
<dbReference type="InterPro" id="IPR015421">
    <property type="entry name" value="PyrdxlP-dep_Trfase_major"/>
</dbReference>
<gene>
    <name evidence="5" type="primary">argD</name>
    <name evidence="6" type="ordered locus">FraEuI1c_1715</name>
</gene>
<evidence type="ECO:0000256" key="5">
    <source>
        <dbReference type="HAMAP-Rule" id="MF_01107"/>
    </source>
</evidence>
<dbReference type="Proteomes" id="UP000002484">
    <property type="component" value="Chromosome"/>
</dbReference>
<dbReference type="FunCoup" id="E3JA70">
    <property type="interactions" value="471"/>
</dbReference>
<dbReference type="InterPro" id="IPR015422">
    <property type="entry name" value="PyrdxlP-dep_Trfase_small"/>
</dbReference>
<proteinExistence type="inferred from homology"/>
<evidence type="ECO:0000256" key="1">
    <source>
        <dbReference type="ARBA" id="ARBA00022576"/>
    </source>
</evidence>
<feature type="binding site" evidence="5">
    <location>
        <position position="289"/>
    </location>
    <ligand>
        <name>N(2)-acetyl-L-ornithine</name>
        <dbReference type="ChEBI" id="CHEBI:57805"/>
    </ligand>
</feature>
<dbReference type="Gene3D" id="3.90.1150.10">
    <property type="entry name" value="Aspartate Aminotransferase, domain 1"/>
    <property type="match status" value="1"/>
</dbReference>
<dbReference type="InterPro" id="IPR004636">
    <property type="entry name" value="AcOrn/SuccOrn_fam"/>
</dbReference>
<dbReference type="HOGENOM" id="CLU_016922_10_1_11"/>
<keyword evidence="7" id="KW-1185">Reference proteome</keyword>
<dbReference type="PANTHER" id="PTHR11986:SF79">
    <property type="entry name" value="ACETYLORNITHINE AMINOTRANSFERASE, MITOCHONDRIAL"/>
    <property type="match status" value="1"/>
</dbReference>
<comment type="pathway">
    <text evidence="5">Amino-acid biosynthesis; L-arginine biosynthesis; N(2)-acetyl-L-ornithine from L-glutamate: step 4/4.</text>
</comment>
<feature type="binding site" evidence="5">
    <location>
        <position position="150"/>
    </location>
    <ligand>
        <name>N(2)-acetyl-L-ornithine</name>
        <dbReference type="ChEBI" id="CHEBI:57805"/>
    </ligand>
</feature>
<keyword evidence="3 5" id="KW-0808">Transferase</keyword>
<accession>E3JA70</accession>
<dbReference type="PANTHER" id="PTHR11986">
    <property type="entry name" value="AMINOTRANSFERASE CLASS III"/>
    <property type="match status" value="1"/>
</dbReference>
<dbReference type="GO" id="GO:0042802">
    <property type="term" value="F:identical protein binding"/>
    <property type="evidence" value="ECO:0007669"/>
    <property type="project" value="TreeGrafter"/>
</dbReference>
<comment type="cofactor">
    <cofactor evidence="5">
        <name>pyridoxal 5'-phosphate</name>
        <dbReference type="ChEBI" id="CHEBI:597326"/>
    </cofactor>
    <text evidence="5">Binds 1 pyridoxal phosphate per subunit.</text>
</comment>
<dbReference type="PIRSF" id="PIRSF000521">
    <property type="entry name" value="Transaminase_4ab_Lys_Orn"/>
    <property type="match status" value="1"/>
</dbReference>
<dbReference type="HAMAP" id="MF_01107">
    <property type="entry name" value="ArgD_aminotrans_3"/>
    <property type="match status" value="1"/>
</dbReference>
<dbReference type="InterPro" id="IPR050103">
    <property type="entry name" value="Class-III_PLP-dep_AT"/>
</dbReference>
<comment type="subunit">
    <text evidence="5">Homodimer.</text>
</comment>
<sequence>MTPSTAAATRPAVGPGGAADLFDRRDKVIMGTYGRPAVALARGEGTRVWDVDGNEYVDLLAGIAVSVLGHAHPAVRAAVGAQLGQLGHTSNLYLNEPQVLLGERLVHLLGADARVFFANSGAEANECAIKISRKTGRTEIIAAENSFHGRTLGALSITGQPGKRAPFEPLLPGVTFVPYGDAAALEAAISERTAAVFLEPTLGEAGVIAPPAGYLAAARALCDRTGSLLVLDEVQSGLGRTGAWFAHQHEGVLPDVLTLAKGLGGGLPIGACIGIGAAGRLLGPGEHGSTFGGGPVVCAAALAVLDTIEADGLLAHATAVGARLAAGIRAAAAAGVPGIGGVRGAGLWLAIELSTPTATAFETAAREAGFLVNGIAPATVRLAPPLVLTEADADAFLATLPAIAAGAAGAVEPSAGDRKVGP</sequence>
<dbReference type="InterPro" id="IPR005814">
    <property type="entry name" value="Aminotrans_3"/>
</dbReference>
<comment type="catalytic activity">
    <reaction evidence="5">
        <text>N(2)-acetyl-L-ornithine + 2-oxoglutarate = N-acetyl-L-glutamate 5-semialdehyde + L-glutamate</text>
        <dbReference type="Rhea" id="RHEA:18049"/>
        <dbReference type="ChEBI" id="CHEBI:16810"/>
        <dbReference type="ChEBI" id="CHEBI:29123"/>
        <dbReference type="ChEBI" id="CHEBI:29985"/>
        <dbReference type="ChEBI" id="CHEBI:57805"/>
        <dbReference type="EC" id="2.6.1.11"/>
    </reaction>
</comment>
<dbReference type="InParanoid" id="E3JA70"/>
<evidence type="ECO:0000256" key="2">
    <source>
        <dbReference type="ARBA" id="ARBA00022605"/>
    </source>
</evidence>
<dbReference type="eggNOG" id="COG4992">
    <property type="taxonomic scope" value="Bacteria"/>
</dbReference>
<feature type="binding site" evidence="5">
    <location>
        <begin position="232"/>
        <end position="235"/>
    </location>
    <ligand>
        <name>pyridoxal 5'-phosphate</name>
        <dbReference type="ChEBI" id="CHEBI:597326"/>
    </ligand>
</feature>
<dbReference type="GO" id="GO:0006526">
    <property type="term" value="P:L-arginine biosynthetic process"/>
    <property type="evidence" value="ECO:0007669"/>
    <property type="project" value="UniProtKB-UniRule"/>
</dbReference>
<reference evidence="6 7" key="1">
    <citation type="submission" date="2010-10" db="EMBL/GenBank/DDBJ databases">
        <title>Complete sequence of Frankia sp. EuI1c.</title>
        <authorList>
            <consortium name="US DOE Joint Genome Institute"/>
            <person name="Lucas S."/>
            <person name="Copeland A."/>
            <person name="Lapidus A."/>
            <person name="Cheng J.-F."/>
            <person name="Bruce D."/>
            <person name="Goodwin L."/>
            <person name="Pitluck S."/>
            <person name="Chertkov O."/>
            <person name="Detter J.C."/>
            <person name="Han C."/>
            <person name="Tapia R."/>
            <person name="Land M."/>
            <person name="Hauser L."/>
            <person name="Jeffries C."/>
            <person name="Kyrpides N."/>
            <person name="Ivanova N."/>
            <person name="Mikhailova N."/>
            <person name="Beauchemin N."/>
            <person name="Sen A."/>
            <person name="Sur S.A."/>
            <person name="Gtari M."/>
            <person name="Wall L."/>
            <person name="Tisa L."/>
            <person name="Woyke T."/>
        </authorList>
    </citation>
    <scope>NUCLEOTIDE SEQUENCE [LARGE SCALE GENOMIC DNA]</scope>
    <source>
        <strain evidence="7">DSM 45817 / CECT 9037 / EuI1c</strain>
    </source>
</reference>
<dbReference type="AlphaFoldDB" id="E3JA70"/>